<feature type="region of interest" description="Disordered" evidence="1">
    <location>
        <begin position="753"/>
        <end position="788"/>
    </location>
</feature>
<dbReference type="RefSeq" id="WP_084276627.1">
    <property type="nucleotide sequence ID" value="NZ_FWWZ01000002.1"/>
</dbReference>
<dbReference type="AlphaFoldDB" id="A0A1W1WV21"/>
<feature type="region of interest" description="Disordered" evidence="1">
    <location>
        <begin position="487"/>
        <end position="516"/>
    </location>
</feature>
<evidence type="ECO:0000256" key="1">
    <source>
        <dbReference type="SAM" id="MobiDB-lite"/>
    </source>
</evidence>
<keyword evidence="3" id="KW-1185">Reference proteome</keyword>
<accession>A0A1W1WV21</accession>
<reference evidence="3" key="1">
    <citation type="submission" date="2017-04" db="EMBL/GenBank/DDBJ databases">
        <authorList>
            <person name="Varghese N."/>
            <person name="Submissions S."/>
        </authorList>
    </citation>
    <scope>NUCLEOTIDE SEQUENCE [LARGE SCALE GENOMIC DNA]</scope>
    <source>
        <strain evidence="3">DSM 16512</strain>
    </source>
</reference>
<dbReference type="OrthoDB" id="9768177at2"/>
<proteinExistence type="predicted"/>
<organism evidence="2 3">
    <name type="scientific">Nitratiruptor tergarcus DSM 16512</name>
    <dbReference type="NCBI Taxonomy" id="1069081"/>
    <lineage>
        <taxon>Bacteria</taxon>
        <taxon>Pseudomonadati</taxon>
        <taxon>Campylobacterota</taxon>
        <taxon>Epsilonproteobacteria</taxon>
        <taxon>Nautiliales</taxon>
        <taxon>Nitratiruptoraceae</taxon>
        <taxon>Nitratiruptor</taxon>
    </lineage>
</organism>
<gene>
    <name evidence="2" type="ORF">SAMN05660197_2013</name>
</gene>
<evidence type="ECO:0000313" key="2">
    <source>
        <dbReference type="EMBL" id="SMC10171.1"/>
    </source>
</evidence>
<sequence length="788" mass="87477">MRILLGLLFVIATLSAEYYPSYHQLAPTKGLVNELKNFTIKNFSFYNESIRFSVYGEAKKYKNKWCGNKFYNLKVYVPKGIKKTYITMTPIPNSSYFVLAKFIPQNARLPEGYTIDWTNPQETKSTDQADYFSDRPYLIWARHGGILFEFPRFKDTILHPEILENFPGGWIYFKIIQASQFVNSQFGHIDNPSMGFAVKYYYDKSYKESLKDFLKTTKFDPQTGDPIDHFLQIQEKAPTCNNYGALSTISGVPDSDITGYEFQYGITRDPNLPVLDVGADKTAIKTGDSINVKATVNVGNKPLQGVQNIIDVELNQNTTVSKTGILLTSDLGCAKLQNIQISDDLQKGEILYSDNGNNWYKEKNNSAIAGNIQYVGYFIENGVDVNKKITMDIIAKIDDSCTPKNIFTLQYRLDNGDVKELTKSLYFSRAETTTSGGDSYTGGSAYTLSQSMISTSSSSGTKSRAQIYCESHGGTWADGTCLSGKKTPVEDTSHIDSTQDFPSMNENTSISSSSSGTKSRAQIYCESHGGTWADGTCLSDGSDSSSSSSSKHQVGDEISGVTQGTNSSVSKIFTIAQKLAKRSLSIDGYFAHYGSGSFDWMYRSAKSGKVYKLEGMDKNGYFKWTNLTDFFSKSYVRNGKIIIGSLKSTRDVNNEKTSAFIKDLENKEFPIDGYFAHYGSGSFDWIYKSAKSEKVWKLEGMDESGYFKWTKLTDYFNEIRVQDDKIIIGNAFEETSSDTTSSLSNSVRSESSISSSLSQSSSSSSSTHSSSSSMQSSSSNSVSTFPSI</sequence>
<protein>
    <submittedName>
        <fullName evidence="2">Uncharacterized protein</fullName>
    </submittedName>
</protein>
<feature type="region of interest" description="Disordered" evidence="1">
    <location>
        <begin position="543"/>
        <end position="564"/>
    </location>
</feature>
<name>A0A1W1WV21_9BACT</name>
<dbReference type="EMBL" id="FWWZ01000002">
    <property type="protein sequence ID" value="SMC10171.1"/>
    <property type="molecule type" value="Genomic_DNA"/>
</dbReference>
<dbReference type="Proteomes" id="UP000192602">
    <property type="component" value="Unassembled WGS sequence"/>
</dbReference>
<dbReference type="STRING" id="1069081.SAMN05660197_2013"/>
<feature type="compositionally biased region" description="Polar residues" evidence="1">
    <location>
        <begin position="495"/>
        <end position="508"/>
    </location>
</feature>
<evidence type="ECO:0000313" key="3">
    <source>
        <dbReference type="Proteomes" id="UP000192602"/>
    </source>
</evidence>